<dbReference type="RefSeq" id="WP_118292066.1">
    <property type="nucleotide sequence ID" value="NZ_QRLF01000048.1"/>
</dbReference>
<name>A0A415BGY9_PHOVU</name>
<accession>A0A415BGY9</accession>
<evidence type="ECO:0000259" key="3">
    <source>
        <dbReference type="Pfam" id="PF18050"/>
    </source>
</evidence>
<dbReference type="InterPro" id="IPR029000">
    <property type="entry name" value="Cyclophilin-like_dom_sf"/>
</dbReference>
<dbReference type="InterPro" id="IPR041183">
    <property type="entry name" value="Cyclophilin-like"/>
</dbReference>
<organism evidence="4 5">
    <name type="scientific">Phocaeicola vulgatus</name>
    <name type="common">Bacteroides vulgatus</name>
    <dbReference type="NCBI Taxonomy" id="821"/>
    <lineage>
        <taxon>Bacteria</taxon>
        <taxon>Pseudomonadati</taxon>
        <taxon>Bacteroidota</taxon>
        <taxon>Bacteroidia</taxon>
        <taxon>Bacteroidales</taxon>
        <taxon>Bacteroidaceae</taxon>
        <taxon>Phocaeicola</taxon>
    </lineage>
</organism>
<proteinExistence type="predicted"/>
<reference evidence="4 5" key="1">
    <citation type="submission" date="2018-08" db="EMBL/GenBank/DDBJ databases">
        <title>A genome reference for cultivated species of the human gut microbiota.</title>
        <authorList>
            <person name="Zou Y."/>
            <person name="Xue W."/>
            <person name="Luo G."/>
        </authorList>
    </citation>
    <scope>NUCLEOTIDE SEQUENCE [LARGE SCALE GENOMIC DNA]</scope>
    <source>
        <strain evidence="4 5">AM13-21</strain>
    </source>
</reference>
<feature type="signal peptide" evidence="2">
    <location>
        <begin position="1"/>
        <end position="19"/>
    </location>
</feature>
<gene>
    <name evidence="4" type="ORF">DW150_20670</name>
</gene>
<dbReference type="Pfam" id="PF18050">
    <property type="entry name" value="Cyclophil_like2"/>
    <property type="match status" value="2"/>
</dbReference>
<evidence type="ECO:0000313" key="5">
    <source>
        <dbReference type="Proteomes" id="UP000285777"/>
    </source>
</evidence>
<dbReference type="Gene3D" id="2.40.100.20">
    <property type="match status" value="2"/>
</dbReference>
<feature type="chain" id="PRO_5019530639" description="Cyclophilin-like domain-containing protein" evidence="2">
    <location>
        <begin position="20"/>
        <end position="297"/>
    </location>
</feature>
<dbReference type="PROSITE" id="PS51257">
    <property type="entry name" value="PROKAR_LIPOPROTEIN"/>
    <property type="match status" value="1"/>
</dbReference>
<evidence type="ECO:0000313" key="4">
    <source>
        <dbReference type="EMBL" id="RHI84054.1"/>
    </source>
</evidence>
<keyword evidence="2" id="KW-0732">Signal</keyword>
<evidence type="ECO:0000256" key="1">
    <source>
        <dbReference type="SAM" id="MobiDB-lite"/>
    </source>
</evidence>
<feature type="region of interest" description="Disordered" evidence="1">
    <location>
        <begin position="25"/>
        <end position="54"/>
    </location>
</feature>
<dbReference type="SUPFAM" id="SSF50891">
    <property type="entry name" value="Cyclophilin-like"/>
    <property type="match status" value="2"/>
</dbReference>
<comment type="caution">
    <text evidence="4">The sequence shown here is derived from an EMBL/GenBank/DDBJ whole genome shotgun (WGS) entry which is preliminary data.</text>
</comment>
<feature type="domain" description="Cyclophilin-like" evidence="3">
    <location>
        <begin position="187"/>
        <end position="294"/>
    </location>
</feature>
<dbReference type="Proteomes" id="UP000285777">
    <property type="component" value="Unassembled WGS sequence"/>
</dbReference>
<dbReference type="EMBL" id="QRLF01000048">
    <property type="protein sequence ID" value="RHI84054.1"/>
    <property type="molecule type" value="Genomic_DNA"/>
</dbReference>
<sequence>MKALTTMMMAMCLTLSLSACEANTQENEPVIPETPQNPNEEDDDNTGNNEKRTSVTLTIGETVLDAYLNDNKSARDLISRLPVTVSLNRGSHDYCGNISPALSYDEKDVQHGWKNGDLAFWTVGNDFVIFHSDEENSSSTGDIVNIGAVTSDIETVRSLGQNINMTIALAEDNNSDEDNDMITKMKITVNGHTLTATLEDNATTRAIAKRLPMTLPMMDLYGREMCYRFSEALPTDNARTRGYEVGEIVYYPPMHSFVIMYKQNGEHFQMQSIGRIDSGVEVFDGIGDIDVKFEEGE</sequence>
<evidence type="ECO:0000256" key="2">
    <source>
        <dbReference type="SAM" id="SignalP"/>
    </source>
</evidence>
<feature type="domain" description="Cyclophilin-like" evidence="3">
    <location>
        <begin position="57"/>
        <end position="167"/>
    </location>
</feature>
<protein>
    <recommendedName>
        <fullName evidence="3">Cyclophilin-like domain-containing protein</fullName>
    </recommendedName>
</protein>
<dbReference type="AlphaFoldDB" id="A0A415BGY9"/>